<reference evidence="2" key="1">
    <citation type="journal article" date="2023" name="Mol. Phylogenet. Evol.">
        <title>Genome-scale phylogeny and comparative genomics of the fungal order Sordariales.</title>
        <authorList>
            <person name="Hensen N."/>
            <person name="Bonometti L."/>
            <person name="Westerberg I."/>
            <person name="Brannstrom I.O."/>
            <person name="Guillou S."/>
            <person name="Cros-Aarteil S."/>
            <person name="Calhoun S."/>
            <person name="Haridas S."/>
            <person name="Kuo A."/>
            <person name="Mondo S."/>
            <person name="Pangilinan J."/>
            <person name="Riley R."/>
            <person name="LaButti K."/>
            <person name="Andreopoulos B."/>
            <person name="Lipzen A."/>
            <person name="Chen C."/>
            <person name="Yan M."/>
            <person name="Daum C."/>
            <person name="Ng V."/>
            <person name="Clum A."/>
            <person name="Steindorff A."/>
            <person name="Ohm R.A."/>
            <person name="Martin F."/>
            <person name="Silar P."/>
            <person name="Natvig D.O."/>
            <person name="Lalanne C."/>
            <person name="Gautier V."/>
            <person name="Ament-Velasquez S.L."/>
            <person name="Kruys A."/>
            <person name="Hutchinson M.I."/>
            <person name="Powell A.J."/>
            <person name="Barry K."/>
            <person name="Miller A.N."/>
            <person name="Grigoriev I.V."/>
            <person name="Debuchy R."/>
            <person name="Gladieux P."/>
            <person name="Hiltunen Thoren M."/>
            <person name="Johannesson H."/>
        </authorList>
    </citation>
    <scope>NUCLEOTIDE SEQUENCE</scope>
    <source>
        <strain evidence="2">PSN293</strain>
    </source>
</reference>
<protein>
    <submittedName>
        <fullName evidence="2">Uncharacterized protein</fullName>
    </submittedName>
</protein>
<reference evidence="2" key="2">
    <citation type="submission" date="2023-05" db="EMBL/GenBank/DDBJ databases">
        <authorList>
            <consortium name="Lawrence Berkeley National Laboratory"/>
            <person name="Steindorff A."/>
            <person name="Hensen N."/>
            <person name="Bonometti L."/>
            <person name="Westerberg I."/>
            <person name="Brannstrom I.O."/>
            <person name="Guillou S."/>
            <person name="Cros-Aarteil S."/>
            <person name="Calhoun S."/>
            <person name="Haridas S."/>
            <person name="Kuo A."/>
            <person name="Mondo S."/>
            <person name="Pangilinan J."/>
            <person name="Riley R."/>
            <person name="Labutti K."/>
            <person name="Andreopoulos B."/>
            <person name="Lipzen A."/>
            <person name="Chen C."/>
            <person name="Yanf M."/>
            <person name="Daum C."/>
            <person name="Ng V."/>
            <person name="Clum A."/>
            <person name="Ohm R."/>
            <person name="Martin F."/>
            <person name="Silar P."/>
            <person name="Natvig D."/>
            <person name="Lalanne C."/>
            <person name="Gautier V."/>
            <person name="Ament-Velasquez S.L."/>
            <person name="Kruys A."/>
            <person name="Hutchinson M.I."/>
            <person name="Powell A.J."/>
            <person name="Barry K."/>
            <person name="Miller A.N."/>
            <person name="Grigoriev I.V."/>
            <person name="Debuchy R."/>
            <person name="Gladieux P."/>
            <person name="Thoren M.H."/>
            <person name="Johannesson H."/>
        </authorList>
    </citation>
    <scope>NUCLEOTIDE SEQUENCE</scope>
    <source>
        <strain evidence="2">PSN293</strain>
    </source>
</reference>
<evidence type="ECO:0000256" key="1">
    <source>
        <dbReference type="SAM" id="MobiDB-lite"/>
    </source>
</evidence>
<evidence type="ECO:0000313" key="3">
    <source>
        <dbReference type="Proteomes" id="UP001301769"/>
    </source>
</evidence>
<proteinExistence type="predicted"/>
<sequence>MAEAPIGCTNTRDAVTRLHNPQSTTIGARNSSSSAIPRASEAGVIHEQPLSLPRFPYTSQRRSDYDQWWVFRLVHKAAEYGQTLSSKESRPVKGFRQAVLDLLHPKTKRGPWPLGSHVPHGVTGTYKSGRWRDAMNDLFFWILISASNTFDGASNLFLALTSLRHLCPYIPSLTGHRSQFPSLQALNCVWYTAMGSSQPSLLPPC</sequence>
<feature type="compositionally biased region" description="Polar residues" evidence="1">
    <location>
        <begin position="23"/>
        <end position="35"/>
    </location>
</feature>
<dbReference type="Proteomes" id="UP001301769">
    <property type="component" value="Unassembled WGS sequence"/>
</dbReference>
<name>A0AAN6Y0B7_9PEZI</name>
<keyword evidence="3" id="KW-1185">Reference proteome</keyword>
<accession>A0AAN6Y0B7</accession>
<comment type="caution">
    <text evidence="2">The sequence shown here is derived from an EMBL/GenBank/DDBJ whole genome shotgun (WGS) entry which is preliminary data.</text>
</comment>
<feature type="region of interest" description="Disordered" evidence="1">
    <location>
        <begin position="23"/>
        <end position="42"/>
    </location>
</feature>
<dbReference type="AlphaFoldDB" id="A0AAN6Y0B7"/>
<gene>
    <name evidence="2" type="ORF">QBC37DRAFT_377406</name>
</gene>
<evidence type="ECO:0000313" key="2">
    <source>
        <dbReference type="EMBL" id="KAK4210059.1"/>
    </source>
</evidence>
<organism evidence="2 3">
    <name type="scientific">Rhypophila decipiens</name>
    <dbReference type="NCBI Taxonomy" id="261697"/>
    <lineage>
        <taxon>Eukaryota</taxon>
        <taxon>Fungi</taxon>
        <taxon>Dikarya</taxon>
        <taxon>Ascomycota</taxon>
        <taxon>Pezizomycotina</taxon>
        <taxon>Sordariomycetes</taxon>
        <taxon>Sordariomycetidae</taxon>
        <taxon>Sordariales</taxon>
        <taxon>Naviculisporaceae</taxon>
        <taxon>Rhypophila</taxon>
    </lineage>
</organism>
<dbReference type="EMBL" id="MU858185">
    <property type="protein sequence ID" value="KAK4210059.1"/>
    <property type="molecule type" value="Genomic_DNA"/>
</dbReference>